<organism evidence="5 6">
    <name type="scientific">Pseudo-nitzschia multistriata</name>
    <dbReference type="NCBI Taxonomy" id="183589"/>
    <lineage>
        <taxon>Eukaryota</taxon>
        <taxon>Sar</taxon>
        <taxon>Stramenopiles</taxon>
        <taxon>Ochrophyta</taxon>
        <taxon>Bacillariophyta</taxon>
        <taxon>Bacillariophyceae</taxon>
        <taxon>Bacillariophycidae</taxon>
        <taxon>Bacillariales</taxon>
        <taxon>Bacillariaceae</taxon>
        <taxon>Pseudo-nitzschia</taxon>
    </lineage>
</organism>
<evidence type="ECO:0000259" key="4">
    <source>
        <dbReference type="PROSITE" id="PS50271"/>
    </source>
</evidence>
<feature type="compositionally biased region" description="Basic residues" evidence="3">
    <location>
        <begin position="663"/>
        <end position="677"/>
    </location>
</feature>
<dbReference type="SUPFAM" id="SSF57850">
    <property type="entry name" value="RING/U-box"/>
    <property type="match status" value="1"/>
</dbReference>
<sequence length="677" mass="74550">MPLSPPAAHRRVTFSLNVTLGYGADNKTEDALNRACSKSAFPLSLNEMASSFFSGTSPAKAASSSSSLLPSISSTLGLKHDTVGDTCSLGSDHDRFFVASASHVRLSVNPAEKFWKASTSHMVLAFVPPKMISSTLETHFSPKRLASGSSFWIDPPSSGNFAQDLLPKIHPTALSGYKIRGIVLTSIAADNAPAEMLLLENSKGMSIPDNVLRPTSGSIIAGDPDHGVLKLLPMTTIEFSQEGDDSEHNAIMGQALGGANTSDDSERGCSYVSALSSLQTVPPQIPACAVCIHRIDPIRLGLPAPSVHQLCNKYCQSPSLKLNSCGSEDEACHKQRLLHKWSAPARCKACQVIHHFWKYDDDIRVEDEEGREVFCRECSMHKTLWVCLTCGFVGCGRYSNKHSFAHFEKTRHPYSLELATLRIWDYCHGDSGGFVHRADLLECPSSPPLLYPWLTLGLNMNDSNASRSSTDGFHNQNTDGSSYNTSQNAILANGPEKSSKKVTMIGEEYEALLQSALEEQAQHYDAEITRLQAEHTSCLVDKNSLSPEETKEIEALKIEIKSSRDKIGQVSKELVEAQAEEAGLREVSQQLLSEQQEANELLKKIQEEHRREKEEGERKVQDLEQQIADLDANLRMRQQFSQNIELCNAQIFGTTAAPERKQSASRKGKKKGRFFRK</sequence>
<dbReference type="PANTHER" id="PTHR24007:SF7">
    <property type="entry name" value="BRCA1-ASSOCIATED PROTEIN"/>
    <property type="match status" value="1"/>
</dbReference>
<reference evidence="5 6" key="1">
    <citation type="submission" date="2019-01" db="EMBL/GenBank/DDBJ databases">
        <authorList>
            <person name="Ferrante I. M."/>
        </authorList>
    </citation>
    <scope>NUCLEOTIDE SEQUENCE [LARGE SCALE GENOMIC DNA]</scope>
    <source>
        <strain evidence="5 6">B856</strain>
    </source>
</reference>
<gene>
    <name evidence="5" type="ORF">PSNMU_V1.4_AUG-EV-PASAV3_0070980</name>
</gene>
<feature type="domain" description="UBP-type" evidence="4">
    <location>
        <begin position="348"/>
        <end position="452"/>
    </location>
</feature>
<keyword evidence="1" id="KW-0863">Zinc-finger</keyword>
<dbReference type="GO" id="GO:0007265">
    <property type="term" value="P:Ras protein signal transduction"/>
    <property type="evidence" value="ECO:0007669"/>
    <property type="project" value="TreeGrafter"/>
</dbReference>
<dbReference type="EMBL" id="CAACVS010000266">
    <property type="protein sequence ID" value="VEU40221.1"/>
    <property type="molecule type" value="Genomic_DNA"/>
</dbReference>
<name>A0A448ZDX0_9STRA</name>
<keyword evidence="1" id="KW-0862">Zinc</keyword>
<evidence type="ECO:0000256" key="1">
    <source>
        <dbReference type="PROSITE-ProRule" id="PRU00502"/>
    </source>
</evidence>
<evidence type="ECO:0000313" key="5">
    <source>
        <dbReference type="EMBL" id="VEU40221.1"/>
    </source>
</evidence>
<feature type="region of interest" description="Disordered" evidence="3">
    <location>
        <begin position="653"/>
        <end position="677"/>
    </location>
</feature>
<dbReference type="Gene3D" id="3.30.40.10">
    <property type="entry name" value="Zinc/RING finger domain, C3HC4 (zinc finger)"/>
    <property type="match status" value="1"/>
</dbReference>
<dbReference type="PANTHER" id="PTHR24007">
    <property type="entry name" value="BRCA1-ASSOCIATED PROTEIN"/>
    <property type="match status" value="1"/>
</dbReference>
<keyword evidence="2" id="KW-0175">Coiled coil</keyword>
<dbReference type="GO" id="GO:0061630">
    <property type="term" value="F:ubiquitin protein ligase activity"/>
    <property type="evidence" value="ECO:0007669"/>
    <property type="project" value="TreeGrafter"/>
</dbReference>
<keyword evidence="1" id="KW-0479">Metal-binding</keyword>
<feature type="coiled-coil region" evidence="2">
    <location>
        <begin position="514"/>
        <end position="633"/>
    </location>
</feature>
<evidence type="ECO:0000256" key="2">
    <source>
        <dbReference type="SAM" id="Coils"/>
    </source>
</evidence>
<protein>
    <recommendedName>
        <fullName evidence="4">UBP-type domain-containing protein</fullName>
    </recommendedName>
</protein>
<dbReference type="InterPro" id="IPR001607">
    <property type="entry name" value="Znf_UBP"/>
</dbReference>
<dbReference type="PROSITE" id="PS50271">
    <property type="entry name" value="ZF_UBP"/>
    <property type="match status" value="1"/>
</dbReference>
<dbReference type="OrthoDB" id="273556at2759"/>
<dbReference type="AlphaFoldDB" id="A0A448ZDX0"/>
<evidence type="ECO:0000256" key="3">
    <source>
        <dbReference type="SAM" id="MobiDB-lite"/>
    </source>
</evidence>
<dbReference type="Pfam" id="PF02148">
    <property type="entry name" value="zf-UBP"/>
    <property type="match status" value="1"/>
</dbReference>
<evidence type="ECO:0000313" key="6">
    <source>
        <dbReference type="Proteomes" id="UP000291116"/>
    </source>
</evidence>
<accession>A0A448ZDX0</accession>
<dbReference type="GO" id="GO:0016567">
    <property type="term" value="P:protein ubiquitination"/>
    <property type="evidence" value="ECO:0007669"/>
    <property type="project" value="TreeGrafter"/>
</dbReference>
<dbReference type="InterPro" id="IPR013083">
    <property type="entry name" value="Znf_RING/FYVE/PHD"/>
</dbReference>
<keyword evidence="6" id="KW-1185">Reference proteome</keyword>
<dbReference type="SMART" id="SM00290">
    <property type="entry name" value="ZnF_UBP"/>
    <property type="match status" value="1"/>
</dbReference>
<dbReference type="Proteomes" id="UP000291116">
    <property type="component" value="Unassembled WGS sequence"/>
</dbReference>
<proteinExistence type="predicted"/>
<dbReference type="GO" id="GO:0005737">
    <property type="term" value="C:cytoplasm"/>
    <property type="evidence" value="ECO:0007669"/>
    <property type="project" value="TreeGrafter"/>
</dbReference>
<dbReference type="GO" id="GO:0008270">
    <property type="term" value="F:zinc ion binding"/>
    <property type="evidence" value="ECO:0007669"/>
    <property type="project" value="UniProtKB-KW"/>
</dbReference>